<dbReference type="RefSeq" id="WP_179429199.1">
    <property type="nucleotide sequence ID" value="NZ_JACBZP010000001.1"/>
</dbReference>
<evidence type="ECO:0000313" key="3">
    <source>
        <dbReference type="Proteomes" id="UP000539111"/>
    </source>
</evidence>
<dbReference type="InterPro" id="IPR038750">
    <property type="entry name" value="YczE/YyaS-like"/>
</dbReference>
<evidence type="ECO:0000256" key="1">
    <source>
        <dbReference type="SAM" id="Phobius"/>
    </source>
</evidence>
<sequence>MTFFPRFCRLLIGLFLYGIADSFLVRGAIGLPGWDVLAQGLSFHTGIAYGWMANIIGAVVLLLWIPVRVKPGIGTVLNVLLVGTSAQLGLTVIPELESLWIRVPLFLAGLVLMGFATGLYIGPRFGPGPRDGLMTGLVARTGWKIWIIRTLIEASVLVVGWLLGGNVGIGTVVFFVGIGPVCQVFMPMLAVPAPGEPRAKEAAAGGRPAA</sequence>
<gene>
    <name evidence="2" type="ORF">BJY26_003234</name>
</gene>
<dbReference type="PANTHER" id="PTHR40078:SF1">
    <property type="entry name" value="INTEGRAL MEMBRANE PROTEIN"/>
    <property type="match status" value="1"/>
</dbReference>
<protein>
    <submittedName>
        <fullName evidence="2">Putative membrane protein YczE</fullName>
    </submittedName>
</protein>
<name>A0A7Z0IIX0_9MICO</name>
<keyword evidence="1" id="KW-0472">Membrane</keyword>
<accession>A0A7Z0IIX0</accession>
<dbReference type="PANTHER" id="PTHR40078">
    <property type="entry name" value="INTEGRAL MEMBRANE PROTEIN-RELATED"/>
    <property type="match status" value="1"/>
</dbReference>
<dbReference type="Pfam" id="PF19700">
    <property type="entry name" value="DUF6198"/>
    <property type="match status" value="1"/>
</dbReference>
<feature type="transmembrane region" description="Helical" evidence="1">
    <location>
        <begin position="99"/>
        <end position="122"/>
    </location>
</feature>
<keyword evidence="1" id="KW-1133">Transmembrane helix</keyword>
<keyword evidence="3" id="KW-1185">Reference proteome</keyword>
<feature type="transmembrane region" description="Helical" evidence="1">
    <location>
        <begin position="43"/>
        <end position="65"/>
    </location>
</feature>
<evidence type="ECO:0000313" key="2">
    <source>
        <dbReference type="EMBL" id="NYI68928.1"/>
    </source>
</evidence>
<comment type="caution">
    <text evidence="2">The sequence shown here is derived from an EMBL/GenBank/DDBJ whole genome shotgun (WGS) entry which is preliminary data.</text>
</comment>
<dbReference type="AlphaFoldDB" id="A0A7Z0IIX0"/>
<feature type="transmembrane region" description="Helical" evidence="1">
    <location>
        <begin position="72"/>
        <end position="93"/>
    </location>
</feature>
<organism evidence="2 3">
    <name type="scientific">Spelaeicoccus albus</name>
    <dbReference type="NCBI Taxonomy" id="1280376"/>
    <lineage>
        <taxon>Bacteria</taxon>
        <taxon>Bacillati</taxon>
        <taxon>Actinomycetota</taxon>
        <taxon>Actinomycetes</taxon>
        <taxon>Micrococcales</taxon>
        <taxon>Brevibacteriaceae</taxon>
        <taxon>Spelaeicoccus</taxon>
    </lineage>
</organism>
<proteinExistence type="predicted"/>
<dbReference type="Proteomes" id="UP000539111">
    <property type="component" value="Unassembled WGS sequence"/>
</dbReference>
<keyword evidence="1" id="KW-0812">Transmembrane</keyword>
<reference evidence="2 3" key="1">
    <citation type="submission" date="2020-07" db="EMBL/GenBank/DDBJ databases">
        <title>Sequencing the genomes of 1000 actinobacteria strains.</title>
        <authorList>
            <person name="Klenk H.-P."/>
        </authorList>
    </citation>
    <scope>NUCLEOTIDE SEQUENCE [LARGE SCALE GENOMIC DNA]</scope>
    <source>
        <strain evidence="2 3">DSM 26341</strain>
    </source>
</reference>
<dbReference type="EMBL" id="JACBZP010000001">
    <property type="protein sequence ID" value="NYI68928.1"/>
    <property type="molecule type" value="Genomic_DNA"/>
</dbReference>